<accession>A0A077ZHT9</accession>
<evidence type="ECO:0000313" key="10">
    <source>
        <dbReference type="Proteomes" id="UP000030665"/>
    </source>
</evidence>
<evidence type="ECO:0000256" key="2">
    <source>
        <dbReference type="ARBA" id="ARBA00023125"/>
    </source>
</evidence>
<feature type="compositionally biased region" description="Low complexity" evidence="7">
    <location>
        <begin position="73"/>
        <end position="82"/>
    </location>
</feature>
<proteinExistence type="predicted"/>
<dbReference type="AlphaFoldDB" id="A0A077ZHT9"/>
<name>A0A077ZHT9_TRITR</name>
<evidence type="ECO:0000256" key="6">
    <source>
        <dbReference type="RuleBase" id="RU000682"/>
    </source>
</evidence>
<evidence type="ECO:0000313" key="9">
    <source>
        <dbReference type="EMBL" id="CDW58160.1"/>
    </source>
</evidence>
<keyword evidence="3 5" id="KW-0371">Homeobox</keyword>
<sequence>MKQRRPRTSFTSQQLIELERKFKEFKYLSRPQRYEIATALSLSENQVKIWFQNRRMKWKRSANIPDKVNADRTTTMTTTTTTSQRKPNAQTTTTTTTTGAMLLPARSQFQA</sequence>
<keyword evidence="2 5" id="KW-0238">DNA-binding</keyword>
<dbReference type="OrthoDB" id="6159439at2759"/>
<evidence type="ECO:0000256" key="4">
    <source>
        <dbReference type="ARBA" id="ARBA00023242"/>
    </source>
</evidence>
<dbReference type="Proteomes" id="UP000030665">
    <property type="component" value="Unassembled WGS sequence"/>
</dbReference>
<organism evidence="9 10">
    <name type="scientific">Trichuris trichiura</name>
    <name type="common">Whipworm</name>
    <name type="synonym">Trichocephalus trichiurus</name>
    <dbReference type="NCBI Taxonomy" id="36087"/>
    <lineage>
        <taxon>Eukaryota</taxon>
        <taxon>Metazoa</taxon>
        <taxon>Ecdysozoa</taxon>
        <taxon>Nematoda</taxon>
        <taxon>Enoplea</taxon>
        <taxon>Dorylaimia</taxon>
        <taxon>Trichinellida</taxon>
        <taxon>Trichuridae</taxon>
        <taxon>Trichuris</taxon>
    </lineage>
</organism>
<feature type="region of interest" description="Disordered" evidence="7">
    <location>
        <begin position="66"/>
        <end position="111"/>
    </location>
</feature>
<evidence type="ECO:0000256" key="5">
    <source>
        <dbReference type="PROSITE-ProRule" id="PRU00108"/>
    </source>
</evidence>
<dbReference type="GO" id="GO:0007417">
    <property type="term" value="P:central nervous system development"/>
    <property type="evidence" value="ECO:0007669"/>
    <property type="project" value="TreeGrafter"/>
</dbReference>
<dbReference type="EMBL" id="HG806277">
    <property type="protein sequence ID" value="CDW58160.1"/>
    <property type="molecule type" value="Genomic_DNA"/>
</dbReference>
<evidence type="ECO:0000256" key="3">
    <source>
        <dbReference type="ARBA" id="ARBA00023155"/>
    </source>
</evidence>
<dbReference type="CDD" id="cd00086">
    <property type="entry name" value="homeodomain"/>
    <property type="match status" value="1"/>
</dbReference>
<dbReference type="GO" id="GO:1990837">
    <property type="term" value="F:sequence-specific double-stranded DNA binding"/>
    <property type="evidence" value="ECO:0007669"/>
    <property type="project" value="TreeGrafter"/>
</dbReference>
<comment type="subcellular location">
    <subcellularLocation>
        <location evidence="1 5 6">Nucleus</location>
    </subcellularLocation>
</comment>
<reference evidence="9" key="1">
    <citation type="submission" date="2014-01" db="EMBL/GenBank/DDBJ databases">
        <authorList>
            <person name="Aslett M."/>
        </authorList>
    </citation>
    <scope>NUCLEOTIDE SEQUENCE</scope>
</reference>
<dbReference type="Pfam" id="PF00046">
    <property type="entry name" value="Homeodomain"/>
    <property type="match status" value="1"/>
</dbReference>
<dbReference type="InterPro" id="IPR042768">
    <property type="entry name" value="MNX1/Ceh-12"/>
</dbReference>
<keyword evidence="10" id="KW-1185">Reference proteome</keyword>
<dbReference type="PANTHER" id="PTHR24335">
    <property type="entry name" value="MOTOR NEURON AND PANCREAS HOMEOBOX PROTEIN"/>
    <property type="match status" value="1"/>
</dbReference>
<dbReference type="PANTHER" id="PTHR24335:SF4">
    <property type="entry name" value="EXTRA-EXTRA"/>
    <property type="match status" value="1"/>
</dbReference>
<dbReference type="Gene3D" id="1.10.10.60">
    <property type="entry name" value="Homeodomain-like"/>
    <property type="match status" value="1"/>
</dbReference>
<gene>
    <name evidence="9" type="ORF">TTRE_0000646501</name>
</gene>
<evidence type="ECO:0000256" key="7">
    <source>
        <dbReference type="SAM" id="MobiDB-lite"/>
    </source>
</evidence>
<dbReference type="PROSITE" id="PS50071">
    <property type="entry name" value="HOMEOBOX_2"/>
    <property type="match status" value="1"/>
</dbReference>
<dbReference type="GO" id="GO:0000981">
    <property type="term" value="F:DNA-binding transcription factor activity, RNA polymerase II-specific"/>
    <property type="evidence" value="ECO:0007669"/>
    <property type="project" value="InterPro"/>
</dbReference>
<feature type="domain" description="Homeobox" evidence="8">
    <location>
        <begin position="1"/>
        <end position="61"/>
    </location>
</feature>
<evidence type="ECO:0000259" key="8">
    <source>
        <dbReference type="PROSITE" id="PS50071"/>
    </source>
</evidence>
<keyword evidence="4 5" id="KW-0539">Nucleus</keyword>
<protein>
    <submittedName>
        <fullName evidence="9">Homeobox domain containing protein</fullName>
    </submittedName>
</protein>
<evidence type="ECO:0000256" key="1">
    <source>
        <dbReference type="ARBA" id="ARBA00004123"/>
    </source>
</evidence>
<dbReference type="GO" id="GO:0005634">
    <property type="term" value="C:nucleus"/>
    <property type="evidence" value="ECO:0007669"/>
    <property type="project" value="UniProtKB-SubCell"/>
</dbReference>
<dbReference type="InterPro" id="IPR020479">
    <property type="entry name" value="HD_metazoa"/>
</dbReference>
<dbReference type="GO" id="GO:0048812">
    <property type="term" value="P:neuron projection morphogenesis"/>
    <property type="evidence" value="ECO:0007669"/>
    <property type="project" value="TreeGrafter"/>
</dbReference>
<dbReference type="InterPro" id="IPR001356">
    <property type="entry name" value="HD"/>
</dbReference>
<dbReference type="SMART" id="SM00389">
    <property type="entry name" value="HOX"/>
    <property type="match status" value="1"/>
</dbReference>
<dbReference type="InterPro" id="IPR009057">
    <property type="entry name" value="Homeodomain-like_sf"/>
</dbReference>
<dbReference type="PRINTS" id="PR00024">
    <property type="entry name" value="HOMEOBOX"/>
</dbReference>
<dbReference type="InterPro" id="IPR017970">
    <property type="entry name" value="Homeobox_CS"/>
</dbReference>
<reference evidence="9" key="2">
    <citation type="submission" date="2014-03" db="EMBL/GenBank/DDBJ databases">
        <title>The whipworm genome and dual-species transcriptomics of an intimate host-pathogen interaction.</title>
        <authorList>
            <person name="Foth B.J."/>
            <person name="Tsai I.J."/>
            <person name="Reid A.J."/>
            <person name="Bancroft A.J."/>
            <person name="Nichol S."/>
            <person name="Tracey A."/>
            <person name="Holroyd N."/>
            <person name="Cotton J.A."/>
            <person name="Stanley E.J."/>
            <person name="Zarowiecki M."/>
            <person name="Liu J.Z."/>
            <person name="Huckvale T."/>
            <person name="Cooper P.J."/>
            <person name="Grencis R.K."/>
            <person name="Berriman M."/>
        </authorList>
    </citation>
    <scope>NUCLEOTIDE SEQUENCE [LARGE SCALE GENOMIC DNA]</scope>
</reference>
<dbReference type="SUPFAM" id="SSF46689">
    <property type="entry name" value="Homeodomain-like"/>
    <property type="match status" value="1"/>
</dbReference>
<feature type="DNA-binding region" description="Homeobox" evidence="5">
    <location>
        <begin position="3"/>
        <end position="62"/>
    </location>
</feature>
<dbReference type="STRING" id="36087.A0A077ZHT9"/>
<dbReference type="PROSITE" id="PS00027">
    <property type="entry name" value="HOMEOBOX_1"/>
    <property type="match status" value="1"/>
</dbReference>